<sequence>MISKRIDRKPENDNYGKLADYVRDAKHTQGQLTRNVPDSTSDPEHGRIAEYIADSLHQGEKVLFAWHAGCEADDYNMAIKEVEATQSLNTRSRKEKTYHLVISFHPEDEDKLTDDVFRDIELAFAQALGFEEHQRHCGVHKNTDNIHIHIAYNMIHPVTLTRHEPYRDFVIRDKVCRALERKYGLKVDNGREQEKTVKRTNSRAQAMEAQSGQESFISYAQRQTMDIQAGTWRDFHAALAQSGIAFQLRGNGAIFIDLKSGTSCKASSVGREFSKSALEKKYGEFQEGPRGIKPIKASYDKAPRMHSARQSELWLRYKAMRDVRGRAYQTMRERQGRDYERIQTIFDHQYAEIRGALLTKKDRARLYRELKLRKREALASLRVARQGVRNELNERHPATWTQFLQQEADKGDEAALALLRAQAAKQSREEEVVPFRSRTGVRQALQTLAAREEQWKDAQAWISKRGVVVVRLACGEIREYGDTLHLRPSEPAARDKLSLAAFQFAEVRWGQEQALAKKQGNGIARVPESAFKLAQAERVR</sequence>
<reference evidence="3" key="1">
    <citation type="journal article" date="2021" name="PeerJ">
        <title>Extensive microbial diversity within the chicken gut microbiome revealed by metagenomics and culture.</title>
        <authorList>
            <person name="Gilroy R."/>
            <person name="Ravi A."/>
            <person name="Getino M."/>
            <person name="Pursley I."/>
            <person name="Horton D.L."/>
            <person name="Alikhan N.F."/>
            <person name="Baker D."/>
            <person name="Gharbi K."/>
            <person name="Hall N."/>
            <person name="Watson M."/>
            <person name="Adriaenssens E.M."/>
            <person name="Foster-Nyarko E."/>
            <person name="Jarju S."/>
            <person name="Secka A."/>
            <person name="Antonio M."/>
            <person name="Oren A."/>
            <person name="Chaudhuri R.R."/>
            <person name="La Ragione R."/>
            <person name="Hildebrand F."/>
            <person name="Pallen M.J."/>
        </authorList>
    </citation>
    <scope>NUCLEOTIDE SEQUENCE</scope>
    <source>
        <strain evidence="3">CHK186-16707</strain>
    </source>
</reference>
<organism evidence="3 4">
    <name type="scientific">Candidatus Mailhella merdigallinarum</name>
    <dbReference type="NCBI Taxonomy" id="2838658"/>
    <lineage>
        <taxon>Bacteria</taxon>
        <taxon>Pseudomonadati</taxon>
        <taxon>Thermodesulfobacteriota</taxon>
        <taxon>Desulfovibrionia</taxon>
        <taxon>Desulfovibrionales</taxon>
        <taxon>Desulfovibrionaceae</taxon>
        <taxon>Mailhella</taxon>
    </lineage>
</organism>
<dbReference type="Pfam" id="PF03432">
    <property type="entry name" value="Relaxase"/>
    <property type="match status" value="1"/>
</dbReference>
<dbReference type="EMBL" id="DXAN01000026">
    <property type="protein sequence ID" value="HJA09215.1"/>
    <property type="molecule type" value="Genomic_DNA"/>
</dbReference>
<reference evidence="3" key="2">
    <citation type="submission" date="2021-04" db="EMBL/GenBank/DDBJ databases">
        <authorList>
            <person name="Gilroy R."/>
        </authorList>
    </citation>
    <scope>NUCLEOTIDE SEQUENCE</scope>
    <source>
        <strain evidence="3">CHK186-16707</strain>
    </source>
</reference>
<dbReference type="InterPro" id="IPR005094">
    <property type="entry name" value="Endonuclease_MobA/VirD2"/>
</dbReference>
<evidence type="ECO:0000259" key="1">
    <source>
        <dbReference type="Pfam" id="PF03432"/>
    </source>
</evidence>
<dbReference type="InterPro" id="IPR054462">
    <property type="entry name" value="TraI_M"/>
</dbReference>
<dbReference type="AlphaFoldDB" id="A0A9D2HG50"/>
<feature type="domain" description="TraI-like middle" evidence="2">
    <location>
        <begin position="201"/>
        <end position="287"/>
    </location>
</feature>
<accession>A0A9D2HG50</accession>
<feature type="domain" description="MobA/VirD2-like nuclease" evidence="1">
    <location>
        <begin position="51"/>
        <end position="185"/>
    </location>
</feature>
<proteinExistence type="predicted"/>
<gene>
    <name evidence="3" type="ORF">H9962_08520</name>
</gene>
<dbReference type="InterPro" id="IPR049751">
    <property type="entry name" value="TraI/MobA_relaxases"/>
</dbReference>
<dbReference type="Pfam" id="PF22863">
    <property type="entry name" value="TraI_middle"/>
    <property type="match status" value="1"/>
</dbReference>
<evidence type="ECO:0000313" key="3">
    <source>
        <dbReference type="EMBL" id="HJA09215.1"/>
    </source>
</evidence>
<dbReference type="NCBIfam" id="NF041893">
    <property type="entry name" value="TraI_MobP_relax"/>
    <property type="match status" value="1"/>
</dbReference>
<evidence type="ECO:0000259" key="2">
    <source>
        <dbReference type="Pfam" id="PF22863"/>
    </source>
</evidence>
<name>A0A9D2HG50_9BACT</name>
<protein>
    <submittedName>
        <fullName evidence="3">Relaxase/mobilization nuclease domain-containing protein</fullName>
    </submittedName>
</protein>
<dbReference type="Proteomes" id="UP000824225">
    <property type="component" value="Unassembled WGS sequence"/>
</dbReference>
<evidence type="ECO:0000313" key="4">
    <source>
        <dbReference type="Proteomes" id="UP000824225"/>
    </source>
</evidence>
<comment type="caution">
    <text evidence="3">The sequence shown here is derived from an EMBL/GenBank/DDBJ whole genome shotgun (WGS) entry which is preliminary data.</text>
</comment>